<dbReference type="GO" id="GO:0009432">
    <property type="term" value="P:SOS response"/>
    <property type="evidence" value="ECO:0007669"/>
    <property type="project" value="TreeGrafter"/>
</dbReference>
<dbReference type="InterPro" id="IPR048936">
    <property type="entry name" value="MvdD-like_ATPgrasp"/>
</dbReference>
<dbReference type="Gene3D" id="3.30.470.20">
    <property type="entry name" value="ATP-grasp fold, B domain"/>
    <property type="match status" value="1"/>
</dbReference>
<dbReference type="STRING" id="1802056.A2954_06545"/>
<reference evidence="2 3" key="1">
    <citation type="journal article" date="2016" name="Nat. Commun.">
        <title>Thousands of microbial genomes shed light on interconnected biogeochemical processes in an aquifer system.</title>
        <authorList>
            <person name="Anantharaman K."/>
            <person name="Brown C.T."/>
            <person name="Hug L.A."/>
            <person name="Sharon I."/>
            <person name="Castelle C.J."/>
            <person name="Probst A.J."/>
            <person name="Thomas B.C."/>
            <person name="Singh A."/>
            <person name="Wilkins M.J."/>
            <person name="Karaoz U."/>
            <person name="Brodie E.L."/>
            <person name="Williams K.H."/>
            <person name="Hubbard S.S."/>
            <person name="Banfield J.F."/>
        </authorList>
    </citation>
    <scope>NUCLEOTIDE SEQUENCE [LARGE SCALE GENOMIC DNA]</scope>
</reference>
<sequence length="338" mass="39850">MTYILILTIDPDPHVDEVVNILEKKRNVSILRINTNKLSKKSCISAHFSSNIRFIINHNGSEIVLNKVNSIWFRKPYLQLKHYKEIGKDGVLEQKFKFEEWKNIYIPLLYEAEKLKIFTVSNYTSIIKAKNKPYQLFAANEIGFKIPDTIVSCDKDEIINFIKKHSDKTITKVFGDPYVEFGDIKKTFYTFKINEKQFKAFYKNKTLDYPILIQEQINKKLELRITVIGNYIFACSIDSQSHKDAKIDWRRVDPYILKHEIYELPQHIKKKCFEICKYFKLEFGAIDMAISPRGEYVFFELNPNGQYLWMENMTRLPLSQAMANLLLSSNTYSLNFKN</sequence>
<evidence type="ECO:0000313" key="2">
    <source>
        <dbReference type="EMBL" id="OGK40166.1"/>
    </source>
</evidence>
<comment type="caution">
    <text evidence="2">The sequence shown here is derived from an EMBL/GenBank/DDBJ whole genome shotgun (WGS) entry which is preliminary data.</text>
</comment>
<dbReference type="SUPFAM" id="SSF56059">
    <property type="entry name" value="Glutathione synthetase ATP-binding domain-like"/>
    <property type="match status" value="1"/>
</dbReference>
<evidence type="ECO:0000313" key="3">
    <source>
        <dbReference type="Proteomes" id="UP000177698"/>
    </source>
</evidence>
<dbReference type="Proteomes" id="UP000177698">
    <property type="component" value="Unassembled WGS sequence"/>
</dbReference>
<dbReference type="EMBL" id="MGAG01000028">
    <property type="protein sequence ID" value="OGK40166.1"/>
    <property type="molecule type" value="Genomic_DNA"/>
</dbReference>
<proteinExistence type="predicted"/>
<accession>A0A1F7I9W8</accession>
<dbReference type="Pfam" id="PF21068">
    <property type="entry name" value="ATPgraspMvdD"/>
    <property type="match status" value="1"/>
</dbReference>
<protein>
    <recommendedName>
        <fullName evidence="1">MvdD-like pre-ATP grasp domain-containing protein</fullName>
    </recommendedName>
</protein>
<feature type="domain" description="MvdD-like pre-ATP grasp" evidence="1">
    <location>
        <begin position="4"/>
        <end position="80"/>
    </location>
</feature>
<evidence type="ECO:0000259" key="1">
    <source>
        <dbReference type="Pfam" id="PF21068"/>
    </source>
</evidence>
<name>A0A1F7I9W8_9BACT</name>
<dbReference type="AlphaFoldDB" id="A0A1F7I9W8"/>
<dbReference type="PANTHER" id="PTHR21621:SF0">
    <property type="entry name" value="BETA-CITRYLGLUTAMATE SYNTHASE B-RELATED"/>
    <property type="match status" value="1"/>
</dbReference>
<dbReference type="GO" id="GO:0018169">
    <property type="term" value="F:ribosomal S6-glutamic acid ligase activity"/>
    <property type="evidence" value="ECO:0007669"/>
    <property type="project" value="TreeGrafter"/>
</dbReference>
<dbReference type="PANTHER" id="PTHR21621">
    <property type="entry name" value="RIBOSOMAL PROTEIN S6 MODIFICATION PROTEIN"/>
    <property type="match status" value="1"/>
</dbReference>
<organism evidence="2 3">
    <name type="scientific">Candidatus Roizmanbacteria bacterium RIFCSPLOWO2_01_FULL_37_12</name>
    <dbReference type="NCBI Taxonomy" id="1802056"/>
    <lineage>
        <taxon>Bacteria</taxon>
        <taxon>Candidatus Roizmaniibacteriota</taxon>
    </lineage>
</organism>
<dbReference type="GO" id="GO:0005737">
    <property type="term" value="C:cytoplasm"/>
    <property type="evidence" value="ECO:0007669"/>
    <property type="project" value="TreeGrafter"/>
</dbReference>
<gene>
    <name evidence="2" type="ORF">A2954_06545</name>
</gene>